<proteinExistence type="inferred from homology"/>
<keyword evidence="6" id="KW-1185">Reference proteome</keyword>
<dbReference type="PANTHER" id="PTHR28620:SF1">
    <property type="entry name" value="CENP-V_GFA DOMAIN-CONTAINING PROTEIN"/>
    <property type="match status" value="1"/>
</dbReference>
<dbReference type="Pfam" id="PF04828">
    <property type="entry name" value="GFA"/>
    <property type="match status" value="1"/>
</dbReference>
<dbReference type="EMBL" id="JAJTWU010000003">
    <property type="protein sequence ID" value="MCE4554717.1"/>
    <property type="molecule type" value="Genomic_DNA"/>
</dbReference>
<dbReference type="RefSeq" id="WP_233371727.1">
    <property type="nucleotide sequence ID" value="NZ_JAJTWU010000003.1"/>
</dbReference>
<reference evidence="5 6" key="1">
    <citation type="submission" date="2021-12" db="EMBL/GenBank/DDBJ databases">
        <title>Genome seq of P8.</title>
        <authorList>
            <person name="Seo T."/>
        </authorList>
    </citation>
    <scope>NUCLEOTIDE SEQUENCE [LARGE SCALE GENOMIC DNA]</scope>
    <source>
        <strain evidence="5 6">P8</strain>
    </source>
</reference>
<name>A0ABS8XPP8_9BURK</name>
<sequence>MTTHHGSCHCGRIQFDVDGDITAAVSCNCSICQRKGSLLWFVPRSALRVSTPESDIASYTFNKHVIQHRFCPTCGMHPYGEGTAPNGDATAAINIRCIEGIDLDKVPVHHFDGRSK</sequence>
<evidence type="ECO:0000259" key="4">
    <source>
        <dbReference type="PROSITE" id="PS51891"/>
    </source>
</evidence>
<evidence type="ECO:0000256" key="1">
    <source>
        <dbReference type="ARBA" id="ARBA00005495"/>
    </source>
</evidence>
<dbReference type="Gene3D" id="2.170.150.70">
    <property type="match status" value="1"/>
</dbReference>
<dbReference type="PROSITE" id="PS51891">
    <property type="entry name" value="CENP_V_GFA"/>
    <property type="match status" value="1"/>
</dbReference>
<organism evidence="5 6">
    <name type="scientific">Pelomonas cellulosilytica</name>
    <dbReference type="NCBI Taxonomy" id="2906762"/>
    <lineage>
        <taxon>Bacteria</taxon>
        <taxon>Pseudomonadati</taxon>
        <taxon>Pseudomonadota</taxon>
        <taxon>Betaproteobacteria</taxon>
        <taxon>Burkholderiales</taxon>
        <taxon>Sphaerotilaceae</taxon>
        <taxon>Roseateles</taxon>
    </lineage>
</organism>
<evidence type="ECO:0000256" key="3">
    <source>
        <dbReference type="ARBA" id="ARBA00022833"/>
    </source>
</evidence>
<evidence type="ECO:0000313" key="5">
    <source>
        <dbReference type="EMBL" id="MCE4554717.1"/>
    </source>
</evidence>
<gene>
    <name evidence="5" type="ORF">LXT13_09730</name>
</gene>
<dbReference type="Proteomes" id="UP001200741">
    <property type="component" value="Unassembled WGS sequence"/>
</dbReference>
<dbReference type="InterPro" id="IPR052355">
    <property type="entry name" value="CENP-V-like"/>
</dbReference>
<comment type="similarity">
    <text evidence="1">Belongs to the Gfa family.</text>
</comment>
<dbReference type="InterPro" id="IPR011057">
    <property type="entry name" value="Mss4-like_sf"/>
</dbReference>
<protein>
    <submittedName>
        <fullName evidence="5">GFA family protein</fullName>
    </submittedName>
</protein>
<keyword evidence="2" id="KW-0479">Metal-binding</keyword>
<keyword evidence="3" id="KW-0862">Zinc</keyword>
<dbReference type="PANTHER" id="PTHR28620">
    <property type="entry name" value="CENTROMERE PROTEIN V"/>
    <property type="match status" value="1"/>
</dbReference>
<dbReference type="SUPFAM" id="SSF51316">
    <property type="entry name" value="Mss4-like"/>
    <property type="match status" value="1"/>
</dbReference>
<dbReference type="InterPro" id="IPR006913">
    <property type="entry name" value="CENP-V/GFA"/>
</dbReference>
<comment type="caution">
    <text evidence="5">The sequence shown here is derived from an EMBL/GenBank/DDBJ whole genome shotgun (WGS) entry which is preliminary data.</text>
</comment>
<evidence type="ECO:0000313" key="6">
    <source>
        <dbReference type="Proteomes" id="UP001200741"/>
    </source>
</evidence>
<evidence type="ECO:0000256" key="2">
    <source>
        <dbReference type="ARBA" id="ARBA00022723"/>
    </source>
</evidence>
<feature type="domain" description="CENP-V/GFA" evidence="4">
    <location>
        <begin position="4"/>
        <end position="112"/>
    </location>
</feature>
<accession>A0ABS8XPP8</accession>